<proteinExistence type="inferred from homology"/>
<dbReference type="GO" id="GO:0005737">
    <property type="term" value="C:cytoplasm"/>
    <property type="evidence" value="ECO:0007669"/>
    <property type="project" value="TreeGrafter"/>
</dbReference>
<dbReference type="PANTHER" id="PTHR43544:SF36">
    <property type="entry name" value="CHAIN OXIDOREDUCTASE (CSGA), PUTATIVE (AFU_ORTHOLOGUE AFUA_4G00910)-RELATED"/>
    <property type="match status" value="1"/>
</dbReference>
<organism evidence="3 4">
    <name type="scientific">Recurvomyces mirabilis</name>
    <dbReference type="NCBI Taxonomy" id="574656"/>
    <lineage>
        <taxon>Eukaryota</taxon>
        <taxon>Fungi</taxon>
        <taxon>Dikarya</taxon>
        <taxon>Ascomycota</taxon>
        <taxon>Pezizomycotina</taxon>
        <taxon>Dothideomycetes</taxon>
        <taxon>Dothideomycetidae</taxon>
        <taxon>Mycosphaerellales</taxon>
        <taxon>Teratosphaeriaceae</taxon>
        <taxon>Recurvomyces</taxon>
    </lineage>
</organism>
<dbReference type="Proteomes" id="UP001274830">
    <property type="component" value="Unassembled WGS sequence"/>
</dbReference>
<comment type="similarity">
    <text evidence="1 2">Belongs to the short-chain dehydrogenases/reductases (SDR) family.</text>
</comment>
<dbReference type="InterPro" id="IPR051468">
    <property type="entry name" value="Fungal_SecMetab_SDRs"/>
</dbReference>
<evidence type="ECO:0000313" key="3">
    <source>
        <dbReference type="EMBL" id="KAK3679534.1"/>
    </source>
</evidence>
<dbReference type="InterPro" id="IPR036291">
    <property type="entry name" value="NAD(P)-bd_dom_sf"/>
</dbReference>
<dbReference type="CDD" id="cd05325">
    <property type="entry name" value="carb_red_sniffer_like_SDR_c"/>
    <property type="match status" value="1"/>
</dbReference>
<name>A0AAE0WX27_9PEZI</name>
<protein>
    <submittedName>
        <fullName evidence="3">Uncharacterized protein</fullName>
    </submittedName>
</protein>
<evidence type="ECO:0000313" key="4">
    <source>
        <dbReference type="Proteomes" id="UP001274830"/>
    </source>
</evidence>
<dbReference type="AlphaFoldDB" id="A0AAE0WX27"/>
<dbReference type="EMBL" id="JAUTXT010000002">
    <property type="protein sequence ID" value="KAK3679534.1"/>
    <property type="molecule type" value="Genomic_DNA"/>
</dbReference>
<dbReference type="GO" id="GO:0016491">
    <property type="term" value="F:oxidoreductase activity"/>
    <property type="evidence" value="ECO:0007669"/>
    <property type="project" value="TreeGrafter"/>
</dbReference>
<dbReference type="InterPro" id="IPR002347">
    <property type="entry name" value="SDR_fam"/>
</dbReference>
<dbReference type="PANTHER" id="PTHR43544">
    <property type="entry name" value="SHORT-CHAIN DEHYDROGENASE/REDUCTASE"/>
    <property type="match status" value="1"/>
</dbReference>
<keyword evidence="4" id="KW-1185">Reference proteome</keyword>
<comment type="caution">
    <text evidence="3">The sequence shown here is derived from an EMBL/GenBank/DDBJ whole genome shotgun (WGS) entry which is preliminary data.</text>
</comment>
<dbReference type="PRINTS" id="PR00080">
    <property type="entry name" value="SDRFAMILY"/>
</dbReference>
<dbReference type="PRINTS" id="PR00081">
    <property type="entry name" value="GDHRDH"/>
</dbReference>
<dbReference type="SUPFAM" id="SSF51735">
    <property type="entry name" value="NAD(P)-binding Rossmann-fold domains"/>
    <property type="match status" value="1"/>
</dbReference>
<accession>A0AAE0WX27</accession>
<dbReference type="Gene3D" id="3.40.50.720">
    <property type="entry name" value="NAD(P)-binding Rossmann-like Domain"/>
    <property type="match status" value="1"/>
</dbReference>
<evidence type="ECO:0000256" key="2">
    <source>
        <dbReference type="RuleBase" id="RU000363"/>
    </source>
</evidence>
<dbReference type="Pfam" id="PF00106">
    <property type="entry name" value="adh_short"/>
    <property type="match status" value="1"/>
</dbReference>
<evidence type="ECO:0000256" key="1">
    <source>
        <dbReference type="ARBA" id="ARBA00006484"/>
    </source>
</evidence>
<sequence length="251" mass="26721">MTSYAVTGASRGIGLELVTQLLKDRSVGKIFALSRGEPPSALQSLVSSHSQQLYHVKASVDDTESVQQAAREVEGKLNGQGLDVLVNNAGIQTANPGGTKTVSPEDMLNVLNVNVVGVQRVIAAFLPLIEKGKEKKVINVSSTLGSIAWVDKFARGPVQAYKISKAALNMLNAQYALDHADTGFTFLAVSPGWLKTDLGGQYADLDPHVGVAELKRIILEASPAQNGKFVNIHVPGMEDAHGHYDGGEVPW</sequence>
<gene>
    <name evidence="3" type="ORF">LTR78_001095</name>
</gene>
<reference evidence="3" key="1">
    <citation type="submission" date="2023-07" db="EMBL/GenBank/DDBJ databases">
        <title>Black Yeasts Isolated from many extreme environments.</title>
        <authorList>
            <person name="Coleine C."/>
            <person name="Stajich J.E."/>
            <person name="Selbmann L."/>
        </authorList>
    </citation>
    <scope>NUCLEOTIDE SEQUENCE</scope>
    <source>
        <strain evidence="3">CCFEE 5485</strain>
    </source>
</reference>